<dbReference type="EMBL" id="AMQN01011461">
    <property type="status" value="NOT_ANNOTATED_CDS"/>
    <property type="molecule type" value="Genomic_DNA"/>
</dbReference>
<dbReference type="AlphaFoldDB" id="R7TXJ1"/>
<dbReference type="InterPro" id="IPR052656">
    <property type="entry name" value="CTOP_PRMT1"/>
</dbReference>
<dbReference type="Proteomes" id="UP000014760">
    <property type="component" value="Unassembled WGS sequence"/>
</dbReference>
<reference evidence="3" key="3">
    <citation type="submission" date="2015-06" db="UniProtKB">
        <authorList>
            <consortium name="EnsemblMetazoa"/>
        </authorList>
    </citation>
    <scope>IDENTIFICATION</scope>
</reference>
<evidence type="ECO:0000313" key="3">
    <source>
        <dbReference type="EnsemblMetazoa" id="CapteP19671"/>
    </source>
</evidence>
<dbReference type="EMBL" id="AMQN01011462">
    <property type="status" value="NOT_ANNOTATED_CDS"/>
    <property type="molecule type" value="Genomic_DNA"/>
</dbReference>
<evidence type="ECO:0000256" key="1">
    <source>
        <dbReference type="SAM" id="MobiDB-lite"/>
    </source>
</evidence>
<dbReference type="PANTHER" id="PTHR48426:SF1">
    <property type="entry name" value="CHROMATIN TARGET OF PRMT1 PROTEIN"/>
    <property type="match status" value="1"/>
</dbReference>
<evidence type="ECO:0000313" key="2">
    <source>
        <dbReference type="EMBL" id="ELT96166.1"/>
    </source>
</evidence>
<gene>
    <name evidence="2" type="ORF">CAPTEDRAFT_19671</name>
</gene>
<reference evidence="4" key="1">
    <citation type="submission" date="2012-12" db="EMBL/GenBank/DDBJ databases">
        <authorList>
            <person name="Hellsten U."/>
            <person name="Grimwood J."/>
            <person name="Chapman J.A."/>
            <person name="Shapiro H."/>
            <person name="Aerts A."/>
            <person name="Otillar R.P."/>
            <person name="Terry A.Y."/>
            <person name="Boore J.L."/>
            <person name="Simakov O."/>
            <person name="Marletaz F."/>
            <person name="Cho S.-J."/>
            <person name="Edsinger-Gonzales E."/>
            <person name="Havlak P."/>
            <person name="Kuo D.-H."/>
            <person name="Larsson T."/>
            <person name="Lv J."/>
            <person name="Arendt D."/>
            <person name="Savage R."/>
            <person name="Osoegawa K."/>
            <person name="de Jong P."/>
            <person name="Lindberg D.R."/>
            <person name="Seaver E.C."/>
            <person name="Weisblat D.A."/>
            <person name="Putnam N.H."/>
            <person name="Grigoriev I.V."/>
            <person name="Rokhsar D.S."/>
        </authorList>
    </citation>
    <scope>NUCLEOTIDE SEQUENCE</scope>
    <source>
        <strain evidence="4">I ESC-2004</strain>
    </source>
</reference>
<dbReference type="OrthoDB" id="446014at2759"/>
<name>R7TXJ1_CAPTE</name>
<sequence length="246" mass="26568">MAAAFQAPKIVLKSTTKMSLNERFTVLEQTRPKTSAMVQASTQRQATVMRASQKERRLAQQMANRPTVMAALGVKKRLGIKGRVGTPSIAAVAGRGSGKLRGFSTRGRGIVTRGRGLTTRGHAVSTRGGGGGFYSTVEQLGVVGSRTAEEEVAVQPAEEAVKEVLLAVPPEGSTEAGVVGAGEVEPPRRKTSTPSWTSTCPRRRALSTMSWIHTCRRIEFDELISNVCMEAAENFMSLKKIMFYLQ</sequence>
<dbReference type="EMBL" id="KB308892">
    <property type="protein sequence ID" value="ELT96166.1"/>
    <property type="molecule type" value="Genomic_DNA"/>
</dbReference>
<accession>R7TXJ1</accession>
<keyword evidence="4" id="KW-1185">Reference proteome</keyword>
<dbReference type="HOGENOM" id="CLU_1130001_0_0_1"/>
<evidence type="ECO:0008006" key="5">
    <source>
        <dbReference type="Google" id="ProtNLM"/>
    </source>
</evidence>
<feature type="region of interest" description="Disordered" evidence="1">
    <location>
        <begin position="173"/>
        <end position="200"/>
    </location>
</feature>
<dbReference type="EnsemblMetazoa" id="CapteT19671">
    <property type="protein sequence ID" value="CapteP19671"/>
    <property type="gene ID" value="CapteG19671"/>
</dbReference>
<dbReference type="PANTHER" id="PTHR48426">
    <property type="entry name" value="CHROMATIN TARGET OF PRMT1 PROTEIN"/>
    <property type="match status" value="1"/>
</dbReference>
<reference evidence="2 4" key="2">
    <citation type="journal article" date="2013" name="Nature">
        <title>Insights into bilaterian evolution from three spiralian genomes.</title>
        <authorList>
            <person name="Simakov O."/>
            <person name="Marletaz F."/>
            <person name="Cho S.J."/>
            <person name="Edsinger-Gonzales E."/>
            <person name="Havlak P."/>
            <person name="Hellsten U."/>
            <person name="Kuo D.H."/>
            <person name="Larsson T."/>
            <person name="Lv J."/>
            <person name="Arendt D."/>
            <person name="Savage R."/>
            <person name="Osoegawa K."/>
            <person name="de Jong P."/>
            <person name="Grimwood J."/>
            <person name="Chapman J.A."/>
            <person name="Shapiro H."/>
            <person name="Aerts A."/>
            <person name="Otillar R.P."/>
            <person name="Terry A.Y."/>
            <person name="Boore J.L."/>
            <person name="Grigoriev I.V."/>
            <person name="Lindberg D.R."/>
            <person name="Seaver E.C."/>
            <person name="Weisblat D.A."/>
            <person name="Putnam N.H."/>
            <person name="Rokhsar D.S."/>
        </authorList>
    </citation>
    <scope>NUCLEOTIDE SEQUENCE</scope>
    <source>
        <strain evidence="2 4">I ESC-2004</strain>
    </source>
</reference>
<organism evidence="2">
    <name type="scientific">Capitella teleta</name>
    <name type="common">Polychaete worm</name>
    <dbReference type="NCBI Taxonomy" id="283909"/>
    <lineage>
        <taxon>Eukaryota</taxon>
        <taxon>Metazoa</taxon>
        <taxon>Spiralia</taxon>
        <taxon>Lophotrochozoa</taxon>
        <taxon>Annelida</taxon>
        <taxon>Polychaeta</taxon>
        <taxon>Sedentaria</taxon>
        <taxon>Scolecida</taxon>
        <taxon>Capitellidae</taxon>
        <taxon>Capitella</taxon>
    </lineage>
</organism>
<evidence type="ECO:0000313" key="4">
    <source>
        <dbReference type="Proteomes" id="UP000014760"/>
    </source>
</evidence>
<dbReference type="EMBL" id="AMQN01011463">
    <property type="status" value="NOT_ANNOTATED_CDS"/>
    <property type="molecule type" value="Genomic_DNA"/>
</dbReference>
<dbReference type="STRING" id="283909.R7TXJ1"/>
<proteinExistence type="predicted"/>
<protein>
    <recommendedName>
        <fullName evidence="5">Chromatin target of PRMT1 protein C-terminal domain-containing protein</fullName>
    </recommendedName>
</protein>